<dbReference type="GO" id="GO:0046933">
    <property type="term" value="F:proton-transporting ATP synthase activity, rotational mechanism"/>
    <property type="evidence" value="ECO:0007669"/>
    <property type="project" value="UniProtKB-UniRule"/>
</dbReference>
<dbReference type="InterPro" id="IPR050053">
    <property type="entry name" value="ATPase_alpha/beta_chains"/>
</dbReference>
<dbReference type="CDD" id="cd01133">
    <property type="entry name" value="F1-ATPase_beta_CD"/>
    <property type="match status" value="1"/>
</dbReference>
<dbReference type="EC" id="7.1.2.2" evidence="13"/>
<keyword evidence="7 13" id="KW-1278">Translocase</keyword>
<dbReference type="Proteomes" id="UP000295830">
    <property type="component" value="Unassembled WGS sequence"/>
</dbReference>
<reference evidence="15 16" key="1">
    <citation type="submission" date="2019-03" db="EMBL/GenBank/DDBJ databases">
        <title>Genomic Encyclopedia of Type Strains, Phase IV (KMG-IV): sequencing the most valuable type-strain genomes for metagenomic binning, comparative biology and taxonomic classification.</title>
        <authorList>
            <person name="Goeker M."/>
        </authorList>
    </citation>
    <scope>NUCLEOTIDE SEQUENCE [LARGE SCALE GENOMIC DNA]</scope>
    <source>
        <strain evidence="15 16">DSM 15505</strain>
    </source>
</reference>
<dbReference type="SMART" id="SM00382">
    <property type="entry name" value="AAA"/>
    <property type="match status" value="1"/>
</dbReference>
<dbReference type="RefSeq" id="WP_133734480.1">
    <property type="nucleotide sequence ID" value="NZ_SOAX01000001.1"/>
</dbReference>
<keyword evidence="6 13" id="KW-0067">ATP-binding</keyword>
<dbReference type="CDD" id="cd18110">
    <property type="entry name" value="ATP-synt_F1_beta_C"/>
    <property type="match status" value="1"/>
</dbReference>
<dbReference type="HAMAP" id="MF_01347">
    <property type="entry name" value="ATP_synth_beta_bact"/>
    <property type="match status" value="1"/>
</dbReference>
<dbReference type="Gene3D" id="2.40.10.170">
    <property type="match status" value="1"/>
</dbReference>
<dbReference type="Pfam" id="PF22919">
    <property type="entry name" value="ATP-synt_VA_C"/>
    <property type="match status" value="1"/>
</dbReference>
<keyword evidence="16" id="KW-1185">Reference proteome</keyword>
<comment type="catalytic activity">
    <reaction evidence="13">
        <text>ATP + H2O + 4 H(+)(in) = ADP + phosphate + 5 H(+)(out)</text>
        <dbReference type="Rhea" id="RHEA:57720"/>
        <dbReference type="ChEBI" id="CHEBI:15377"/>
        <dbReference type="ChEBI" id="CHEBI:15378"/>
        <dbReference type="ChEBI" id="CHEBI:30616"/>
        <dbReference type="ChEBI" id="CHEBI:43474"/>
        <dbReference type="ChEBI" id="CHEBI:456216"/>
        <dbReference type="EC" id="7.1.2.2"/>
    </reaction>
</comment>
<dbReference type="EMBL" id="SOAX01000001">
    <property type="protein sequence ID" value="TDT44051.1"/>
    <property type="molecule type" value="Genomic_DNA"/>
</dbReference>
<dbReference type="InterPro" id="IPR005722">
    <property type="entry name" value="ATP_synth_F1_bsu"/>
</dbReference>
<evidence type="ECO:0000256" key="2">
    <source>
        <dbReference type="ARBA" id="ARBA00022448"/>
    </source>
</evidence>
<sequence>MSSGRIVQIIGAVIDVEFPRDSVPNIYDALLLNEVGTTLEVQQQLGDGVVRTIAMGTTEGLKRGLEVSNTGQAISVPVGEETLGRIMNVLGEPTDEVGDIGEQERWTIHRKAPGYADQAASEELLETGIKVIDLICPFAKGGKVGLFGGAGVGKTVNMMELINNIAKEHSGLSVFAGVGERTREGNDFYYEMKGSNVLDKVSMVYGQMNEPPGNRLRVALTGMTIAEKFRDEGRDVLLFIDNIYRYTLAGQEVSALLGRMPSAVGYQPTLAEEMGKLQERITSTKTGSITSVQAVYVPADDLTDPSPATTFAHLDATVVLARDIAAKGIYPAIDPLDSTSRQLDPLVLGQEHYDVARGVQGVLQRYKELKDIIAILGMDELSEEDKLTVDRARKIERFLSQPFFVAEVFTGSPGKYVSLKETIRSFKGILDGEYDSLPEQAFYMVGTIEEAVEKAKGMEKAA</sequence>
<dbReference type="InterPro" id="IPR000194">
    <property type="entry name" value="ATPase_F1/V1/A1_a/bsu_nucl-bd"/>
</dbReference>
<dbReference type="InterPro" id="IPR020003">
    <property type="entry name" value="ATPase_a/bsu_AS"/>
</dbReference>
<dbReference type="SUPFAM" id="SSF50615">
    <property type="entry name" value="N-terminal domain of alpha and beta subunits of F1 ATP synthase"/>
    <property type="match status" value="1"/>
</dbReference>
<dbReference type="GO" id="GO:0005886">
    <property type="term" value="C:plasma membrane"/>
    <property type="evidence" value="ECO:0007669"/>
    <property type="project" value="UniProtKB-SubCell"/>
</dbReference>
<dbReference type="PANTHER" id="PTHR15184">
    <property type="entry name" value="ATP SYNTHASE"/>
    <property type="match status" value="1"/>
</dbReference>
<dbReference type="OrthoDB" id="9801639at2"/>
<keyword evidence="4 13" id="KW-0547">Nucleotide-binding</keyword>
<evidence type="ECO:0000313" key="16">
    <source>
        <dbReference type="Proteomes" id="UP000295830"/>
    </source>
</evidence>
<accession>A0A4R7JZS6</accession>
<dbReference type="PROSITE" id="PS00152">
    <property type="entry name" value="ATPASE_ALPHA_BETA"/>
    <property type="match status" value="1"/>
</dbReference>
<evidence type="ECO:0000256" key="4">
    <source>
        <dbReference type="ARBA" id="ARBA00022741"/>
    </source>
</evidence>
<dbReference type="Pfam" id="PF00006">
    <property type="entry name" value="ATP-synt_ab"/>
    <property type="match status" value="1"/>
</dbReference>
<keyword evidence="3 13" id="KW-1003">Cell membrane</keyword>
<feature type="binding site" evidence="13">
    <location>
        <begin position="148"/>
        <end position="155"/>
    </location>
    <ligand>
        <name>ATP</name>
        <dbReference type="ChEBI" id="CHEBI:30616"/>
    </ligand>
</feature>
<dbReference type="InterPro" id="IPR055190">
    <property type="entry name" value="ATP-synt_VA_C"/>
</dbReference>
<keyword evidence="10 13" id="KW-0139">CF(1)</keyword>
<evidence type="ECO:0000256" key="10">
    <source>
        <dbReference type="ARBA" id="ARBA00023196"/>
    </source>
</evidence>
<dbReference type="InterPro" id="IPR003593">
    <property type="entry name" value="AAA+_ATPase"/>
</dbReference>
<keyword evidence="8 13" id="KW-0406">Ion transport</keyword>
<dbReference type="Gene3D" id="3.40.50.300">
    <property type="entry name" value="P-loop containing nucleotide triphosphate hydrolases"/>
    <property type="match status" value="1"/>
</dbReference>
<dbReference type="InterPro" id="IPR024034">
    <property type="entry name" value="ATPase_F1/V1_b/a_C"/>
</dbReference>
<evidence type="ECO:0000256" key="5">
    <source>
        <dbReference type="ARBA" id="ARBA00022781"/>
    </source>
</evidence>
<dbReference type="SUPFAM" id="SSF47917">
    <property type="entry name" value="C-terminal domain of alpha and beta subunits of F1 ATP synthase"/>
    <property type="match status" value="1"/>
</dbReference>
<evidence type="ECO:0000256" key="11">
    <source>
        <dbReference type="ARBA" id="ARBA00023310"/>
    </source>
</evidence>
<dbReference type="NCBIfam" id="TIGR01039">
    <property type="entry name" value="atpD"/>
    <property type="match status" value="1"/>
</dbReference>
<dbReference type="FunFam" id="3.40.50.300:FF:000004">
    <property type="entry name" value="ATP synthase subunit beta"/>
    <property type="match status" value="1"/>
</dbReference>
<keyword evidence="11 13" id="KW-0066">ATP synthesis</keyword>
<keyword evidence="9 13" id="KW-0472">Membrane</keyword>
<evidence type="ECO:0000313" key="15">
    <source>
        <dbReference type="EMBL" id="TDT44051.1"/>
    </source>
</evidence>
<dbReference type="PANTHER" id="PTHR15184:SF71">
    <property type="entry name" value="ATP SYNTHASE SUBUNIT BETA, MITOCHONDRIAL"/>
    <property type="match status" value="1"/>
</dbReference>
<evidence type="ECO:0000256" key="12">
    <source>
        <dbReference type="ARBA" id="ARBA00024342"/>
    </source>
</evidence>
<evidence type="ECO:0000256" key="9">
    <source>
        <dbReference type="ARBA" id="ARBA00023136"/>
    </source>
</evidence>
<dbReference type="CDD" id="cd18115">
    <property type="entry name" value="ATP-synt_F1_beta_N"/>
    <property type="match status" value="1"/>
</dbReference>
<dbReference type="InterPro" id="IPR036121">
    <property type="entry name" value="ATPase_F1/V1/A1_a/bsu_N_sf"/>
</dbReference>
<dbReference type="GO" id="GO:0045259">
    <property type="term" value="C:proton-transporting ATP synthase complex"/>
    <property type="evidence" value="ECO:0007669"/>
    <property type="project" value="UniProtKB-KW"/>
</dbReference>
<evidence type="ECO:0000256" key="8">
    <source>
        <dbReference type="ARBA" id="ARBA00023065"/>
    </source>
</evidence>
<evidence type="ECO:0000256" key="7">
    <source>
        <dbReference type="ARBA" id="ARBA00022967"/>
    </source>
</evidence>
<evidence type="ECO:0000256" key="6">
    <source>
        <dbReference type="ARBA" id="ARBA00022840"/>
    </source>
</evidence>
<name>A0A4R7JZS6_9GAMM</name>
<feature type="domain" description="AAA+ ATPase" evidence="14">
    <location>
        <begin position="140"/>
        <end position="325"/>
    </location>
</feature>
<comment type="caution">
    <text evidence="15">The sequence shown here is derived from an EMBL/GenBank/DDBJ whole genome shotgun (WGS) entry which is preliminary data.</text>
</comment>
<dbReference type="Gene3D" id="1.10.1140.10">
    <property type="entry name" value="Bovine Mitochondrial F1-atpase, Atp Synthase Beta Chain, Chain D, domain 3"/>
    <property type="match status" value="1"/>
</dbReference>
<dbReference type="Pfam" id="PF02874">
    <property type="entry name" value="ATP-synt_ab_N"/>
    <property type="match status" value="1"/>
</dbReference>
<comment type="subcellular location">
    <subcellularLocation>
        <location evidence="13">Cell membrane</location>
        <topology evidence="13">Peripheral membrane protein</topology>
    </subcellularLocation>
    <subcellularLocation>
        <location evidence="1">Membrane</location>
        <topology evidence="1">Peripheral membrane protein</topology>
    </subcellularLocation>
</comment>
<evidence type="ECO:0000256" key="13">
    <source>
        <dbReference type="HAMAP-Rule" id="MF_01347"/>
    </source>
</evidence>
<dbReference type="FunFam" id="1.10.1140.10:FF:000001">
    <property type="entry name" value="ATP synthase subunit beta"/>
    <property type="match status" value="1"/>
</dbReference>
<organism evidence="15 16">
    <name type="scientific">Halospina denitrificans</name>
    <dbReference type="NCBI Taxonomy" id="332522"/>
    <lineage>
        <taxon>Bacteria</taxon>
        <taxon>Pseudomonadati</taxon>
        <taxon>Pseudomonadota</taxon>
        <taxon>Gammaproteobacteria</taxon>
        <taxon>Halospina</taxon>
    </lineage>
</organism>
<protein>
    <recommendedName>
        <fullName evidence="13">ATP synthase subunit beta</fullName>
        <ecNumber evidence="13">7.1.2.2</ecNumber>
    </recommendedName>
    <alternativeName>
        <fullName evidence="13">ATP synthase F1 sector subunit beta</fullName>
    </alternativeName>
    <alternativeName>
        <fullName evidence="13">F-ATPase subunit beta</fullName>
    </alternativeName>
</protein>
<proteinExistence type="inferred from homology"/>
<dbReference type="GO" id="GO:0005524">
    <property type="term" value="F:ATP binding"/>
    <property type="evidence" value="ECO:0007669"/>
    <property type="project" value="UniProtKB-UniRule"/>
</dbReference>
<dbReference type="InterPro" id="IPR027417">
    <property type="entry name" value="P-loop_NTPase"/>
</dbReference>
<keyword evidence="2 13" id="KW-0813">Transport</keyword>
<keyword evidence="5 13" id="KW-0375">Hydrogen ion transport</keyword>
<comment type="function">
    <text evidence="13">Produces ATP from ADP in the presence of a proton gradient across the membrane. The catalytic sites are hosted primarily by the beta subunits.</text>
</comment>
<gene>
    <name evidence="13" type="primary">atpD</name>
    <name evidence="15" type="ORF">DES49_0150</name>
</gene>
<dbReference type="AlphaFoldDB" id="A0A4R7JZS6"/>
<dbReference type="InterPro" id="IPR004100">
    <property type="entry name" value="ATPase_F1/V1/A1_a/bsu_N"/>
</dbReference>
<evidence type="ECO:0000259" key="14">
    <source>
        <dbReference type="SMART" id="SM00382"/>
    </source>
</evidence>
<comment type="similarity">
    <text evidence="12">Belongs to the ATPase alpha/beta chains family. T3SS ATPase subfamily.</text>
</comment>
<evidence type="ECO:0000256" key="1">
    <source>
        <dbReference type="ARBA" id="ARBA00004170"/>
    </source>
</evidence>
<evidence type="ECO:0000256" key="3">
    <source>
        <dbReference type="ARBA" id="ARBA00022475"/>
    </source>
</evidence>
<dbReference type="SUPFAM" id="SSF52540">
    <property type="entry name" value="P-loop containing nucleoside triphosphate hydrolases"/>
    <property type="match status" value="1"/>
</dbReference>